<accession>A0A1W1ZC53</accession>
<gene>
    <name evidence="1" type="ORF">SAMN04488500_103165</name>
</gene>
<sequence>MLSVPSGVPFNPNINVPDFDEFHQRIISGEVDLADAEAKRQYAKVHLKQVMHNMRTRKVIPAKLDTLNWEANENLCIVYIGF</sequence>
<name>A0A1W1ZC53_9FIRM</name>
<dbReference type="STRING" id="112901.SAMN04488500_103165"/>
<protein>
    <submittedName>
        <fullName evidence="1">Uncharacterized protein</fullName>
    </submittedName>
</protein>
<dbReference type="EMBL" id="FWXI01000003">
    <property type="protein sequence ID" value="SMC45781.1"/>
    <property type="molecule type" value="Genomic_DNA"/>
</dbReference>
<reference evidence="1 2" key="1">
    <citation type="submission" date="2017-04" db="EMBL/GenBank/DDBJ databases">
        <authorList>
            <person name="Afonso C.L."/>
            <person name="Miller P.J."/>
            <person name="Scott M.A."/>
            <person name="Spackman E."/>
            <person name="Goraichik I."/>
            <person name="Dimitrov K.M."/>
            <person name="Suarez D.L."/>
            <person name="Swayne D.E."/>
        </authorList>
    </citation>
    <scope>NUCLEOTIDE SEQUENCE [LARGE SCALE GENOMIC DNA]</scope>
    <source>
        <strain evidence="1 2">DSM 5090</strain>
    </source>
</reference>
<organism evidence="1 2">
    <name type="scientific">Sporomusa malonica</name>
    <dbReference type="NCBI Taxonomy" id="112901"/>
    <lineage>
        <taxon>Bacteria</taxon>
        <taxon>Bacillati</taxon>
        <taxon>Bacillota</taxon>
        <taxon>Negativicutes</taxon>
        <taxon>Selenomonadales</taxon>
        <taxon>Sporomusaceae</taxon>
        <taxon>Sporomusa</taxon>
    </lineage>
</organism>
<evidence type="ECO:0000313" key="1">
    <source>
        <dbReference type="EMBL" id="SMC45781.1"/>
    </source>
</evidence>
<dbReference type="Proteomes" id="UP000192738">
    <property type="component" value="Unassembled WGS sequence"/>
</dbReference>
<dbReference type="AlphaFoldDB" id="A0A1W1ZC53"/>
<keyword evidence="2" id="KW-1185">Reference proteome</keyword>
<proteinExistence type="predicted"/>
<evidence type="ECO:0000313" key="2">
    <source>
        <dbReference type="Proteomes" id="UP000192738"/>
    </source>
</evidence>